<dbReference type="InterPro" id="IPR020816">
    <property type="entry name" value="Histone-like_DNA-bd_CS"/>
</dbReference>
<evidence type="ECO:0000313" key="6">
    <source>
        <dbReference type="EMBL" id="SFP36573.1"/>
    </source>
</evidence>
<comment type="function">
    <text evidence="1">Histone-like DNA-binding protein which is capable of wrapping DNA to stabilize it, and thus to prevent its denaturation under extreme environmental conditions.</text>
</comment>
<dbReference type="CDD" id="cd13831">
    <property type="entry name" value="HU"/>
    <property type="match status" value="1"/>
</dbReference>
<dbReference type="FunFam" id="4.10.520.10:FF:000001">
    <property type="entry name" value="DNA-binding protein HU"/>
    <property type="match status" value="1"/>
</dbReference>
<dbReference type="Gene3D" id="4.10.520.10">
    <property type="entry name" value="IHF-like DNA-binding proteins"/>
    <property type="match status" value="1"/>
</dbReference>
<dbReference type="Pfam" id="PF00216">
    <property type="entry name" value="Bac_DNA_binding"/>
    <property type="match status" value="1"/>
</dbReference>
<gene>
    <name evidence="6" type="ORF">SAMN02910344_01194</name>
    <name evidence="7" type="ORF">SAMN02910344_01838</name>
</gene>
<accession>A0A662ZIY8</accession>
<dbReference type="EMBL" id="FOXF01000042">
    <property type="protein sequence ID" value="SFP60279.1"/>
    <property type="molecule type" value="Genomic_DNA"/>
</dbReference>
<dbReference type="Proteomes" id="UP000243745">
    <property type="component" value="Unassembled WGS sequence"/>
</dbReference>
<keyword evidence="4 7" id="KW-0238">DNA-binding</keyword>
<evidence type="ECO:0000256" key="5">
    <source>
        <dbReference type="RuleBase" id="RU003939"/>
    </source>
</evidence>
<organism evidence="7 8">
    <name type="scientific">Ruminobacter amylophilus</name>
    <dbReference type="NCBI Taxonomy" id="867"/>
    <lineage>
        <taxon>Bacteria</taxon>
        <taxon>Pseudomonadati</taxon>
        <taxon>Pseudomonadota</taxon>
        <taxon>Gammaproteobacteria</taxon>
        <taxon>Aeromonadales</taxon>
        <taxon>Succinivibrionaceae</taxon>
        <taxon>Ruminobacter</taxon>
    </lineage>
</organism>
<evidence type="ECO:0000256" key="4">
    <source>
        <dbReference type="ARBA" id="ARBA00023125"/>
    </source>
</evidence>
<dbReference type="GO" id="GO:0042802">
    <property type="term" value="F:identical protein binding"/>
    <property type="evidence" value="ECO:0007669"/>
    <property type="project" value="UniProtKB-ARBA"/>
</dbReference>
<dbReference type="PANTHER" id="PTHR33175">
    <property type="entry name" value="DNA-BINDING PROTEIN HU"/>
    <property type="match status" value="1"/>
</dbReference>
<dbReference type="GO" id="GO:0030527">
    <property type="term" value="F:structural constituent of chromatin"/>
    <property type="evidence" value="ECO:0007669"/>
    <property type="project" value="InterPro"/>
</dbReference>
<dbReference type="GO" id="GO:0006351">
    <property type="term" value="P:DNA-templated transcription"/>
    <property type="evidence" value="ECO:0007669"/>
    <property type="project" value="UniProtKB-ARBA"/>
</dbReference>
<dbReference type="GO" id="GO:0030261">
    <property type="term" value="P:chromosome condensation"/>
    <property type="evidence" value="ECO:0007669"/>
    <property type="project" value="UniProtKB-KW"/>
</dbReference>
<keyword evidence="3" id="KW-0226">DNA condensation</keyword>
<protein>
    <submittedName>
        <fullName evidence="7">DNA-binding protein HU-beta</fullName>
    </submittedName>
</protein>
<dbReference type="GO" id="GO:1990103">
    <property type="term" value="C:DnaA-HU complex"/>
    <property type="evidence" value="ECO:0007669"/>
    <property type="project" value="UniProtKB-ARBA"/>
</dbReference>
<dbReference type="RefSeq" id="WP_093141880.1">
    <property type="nucleotide sequence ID" value="NZ_FOXF01000018.1"/>
</dbReference>
<comment type="similarity">
    <text evidence="2 5">Belongs to the bacterial histone-like protein family.</text>
</comment>
<sequence>MNKQELIEIIAEKSHTTKSDSKKMLDAFLETVTETLAQGDSVQLVGFGTFKTSERNARSGRNPRTGEAVEIPAKRVPSFTAGNTLKEAVQSDK</sequence>
<proteinExistence type="inferred from homology"/>
<dbReference type="InterPro" id="IPR010992">
    <property type="entry name" value="IHF-like_DNA-bd_dom_sf"/>
</dbReference>
<dbReference type="PANTHER" id="PTHR33175:SF3">
    <property type="entry name" value="DNA-BINDING PROTEIN HU-BETA"/>
    <property type="match status" value="1"/>
</dbReference>
<dbReference type="GO" id="GO:0005829">
    <property type="term" value="C:cytosol"/>
    <property type="evidence" value="ECO:0007669"/>
    <property type="project" value="UniProtKB-ARBA"/>
</dbReference>
<dbReference type="PRINTS" id="PR01727">
    <property type="entry name" value="DNABINDINGHU"/>
</dbReference>
<evidence type="ECO:0000313" key="7">
    <source>
        <dbReference type="EMBL" id="SFP60279.1"/>
    </source>
</evidence>
<dbReference type="EMBL" id="FOXF01000018">
    <property type="protein sequence ID" value="SFP36573.1"/>
    <property type="molecule type" value="Genomic_DNA"/>
</dbReference>
<evidence type="ECO:0000256" key="1">
    <source>
        <dbReference type="ARBA" id="ARBA00003819"/>
    </source>
</evidence>
<dbReference type="GO" id="GO:0003677">
    <property type="term" value="F:DNA binding"/>
    <property type="evidence" value="ECO:0007669"/>
    <property type="project" value="UniProtKB-KW"/>
</dbReference>
<dbReference type="SMART" id="SM00411">
    <property type="entry name" value="BHL"/>
    <property type="match status" value="1"/>
</dbReference>
<reference evidence="7 8" key="1">
    <citation type="submission" date="2016-10" db="EMBL/GenBank/DDBJ databases">
        <authorList>
            <person name="Varghese N."/>
            <person name="Submissions S."/>
        </authorList>
    </citation>
    <scope>NUCLEOTIDE SEQUENCE [LARGE SCALE GENOMIC DNA]</scope>
    <source>
        <strain evidence="7 8">DSM 1361</strain>
    </source>
</reference>
<evidence type="ECO:0000256" key="2">
    <source>
        <dbReference type="ARBA" id="ARBA00010529"/>
    </source>
</evidence>
<dbReference type="GO" id="GO:1990178">
    <property type="term" value="C:HU-DNA complex"/>
    <property type="evidence" value="ECO:0007669"/>
    <property type="project" value="UniProtKB-ARBA"/>
</dbReference>
<evidence type="ECO:0000256" key="3">
    <source>
        <dbReference type="ARBA" id="ARBA00023067"/>
    </source>
</evidence>
<dbReference type="GO" id="GO:0006270">
    <property type="term" value="P:DNA replication initiation"/>
    <property type="evidence" value="ECO:0007669"/>
    <property type="project" value="UniProtKB-ARBA"/>
</dbReference>
<dbReference type="OrthoDB" id="9799835at2"/>
<dbReference type="InterPro" id="IPR000119">
    <property type="entry name" value="Hist_DNA-bd"/>
</dbReference>
<evidence type="ECO:0000313" key="8">
    <source>
        <dbReference type="Proteomes" id="UP000243745"/>
    </source>
</evidence>
<dbReference type="PROSITE" id="PS00045">
    <property type="entry name" value="HISTONE_LIKE"/>
    <property type="match status" value="1"/>
</dbReference>
<keyword evidence="8" id="KW-1185">Reference proteome</keyword>
<dbReference type="SUPFAM" id="SSF47729">
    <property type="entry name" value="IHF-like DNA-binding proteins"/>
    <property type="match status" value="1"/>
</dbReference>
<dbReference type="AlphaFoldDB" id="A0A662ZIY8"/>
<name>A0A662ZIY8_9GAMM</name>